<keyword evidence="4" id="KW-0460">Magnesium</keyword>
<comment type="cofactor">
    <cofactor evidence="1">
        <name>Mg(2+)</name>
        <dbReference type="ChEBI" id="CHEBI:18420"/>
    </cofactor>
</comment>
<feature type="binding site" evidence="8 9">
    <location>
        <position position="131"/>
    </location>
    <ligand>
        <name>Mg(2+)</name>
        <dbReference type="ChEBI" id="CHEBI:18420"/>
        <label>1</label>
    </ligand>
</feature>
<feature type="binding site" evidence="8">
    <location>
        <position position="284"/>
    </location>
    <ligand>
        <name>Mg(2+)</name>
        <dbReference type="ChEBI" id="CHEBI:18420"/>
        <label>3</label>
    </ligand>
</feature>
<evidence type="ECO:0007829" key="8">
    <source>
        <dbReference type="PDB" id="2O1O"/>
    </source>
</evidence>
<dbReference type="BindingDB" id="Q5CR09"/>
<feature type="binding site" evidence="8 9">
    <location>
        <position position="135"/>
    </location>
    <ligand>
        <name>Mg(2+)</name>
        <dbReference type="ChEBI" id="CHEBI:18420"/>
        <label>1</label>
    </ligand>
</feature>
<dbReference type="Gene3D" id="1.10.600.10">
    <property type="entry name" value="Farnesyl Diphosphate Synthase"/>
    <property type="match status" value="1"/>
</dbReference>
<comment type="similarity">
    <text evidence="5">Belongs to the FPP/GGPP synthase family.</text>
</comment>
<keyword evidence="7" id="KW-1185">Reference proteome</keyword>
<evidence type="ECO:0000256" key="2">
    <source>
        <dbReference type="ARBA" id="ARBA00022679"/>
    </source>
</evidence>
<dbReference type="GO" id="GO:0045337">
    <property type="term" value="P:farnesyl diphosphate biosynthetic process"/>
    <property type="evidence" value="ECO:0007669"/>
    <property type="project" value="TreeGrafter"/>
</dbReference>
<dbReference type="EvolutionaryTrace" id="Q5CR09"/>
<dbReference type="GeneID" id="3372978"/>
<dbReference type="InterPro" id="IPR000092">
    <property type="entry name" value="Polyprenyl_synt"/>
</dbReference>
<dbReference type="InterPro" id="IPR033749">
    <property type="entry name" value="Polyprenyl_synt_CS"/>
</dbReference>
<evidence type="ECO:0000256" key="5">
    <source>
        <dbReference type="RuleBase" id="RU004466"/>
    </source>
</evidence>
<dbReference type="KEGG" id="cpv:cgd4_2550"/>
<comment type="caution">
    <text evidence="6">The sequence shown here is derived from an EMBL/GenBank/DDBJ whole genome shotgun (WGS) entry which is preliminary data.</text>
</comment>
<dbReference type="PDBsum" id="2Q58"/>
<dbReference type="GO" id="GO:0005737">
    <property type="term" value="C:cytoplasm"/>
    <property type="evidence" value="ECO:0007669"/>
    <property type="project" value="TreeGrafter"/>
</dbReference>
<dbReference type="SFLD" id="SFLDS00005">
    <property type="entry name" value="Isoprenoid_Synthase_Type_I"/>
    <property type="match status" value="1"/>
</dbReference>
<dbReference type="EMBL" id="AAEE01000008">
    <property type="protein sequence ID" value="EAK87934.1"/>
    <property type="molecule type" value="Genomic_DNA"/>
</dbReference>
<dbReference type="PANTHER" id="PTHR11525">
    <property type="entry name" value="FARNESYL-PYROPHOSPHATE SYNTHETASE"/>
    <property type="match status" value="1"/>
</dbReference>
<feature type="binding site" evidence="8">
    <location>
        <position position="274"/>
    </location>
    <ligand>
        <name>Mg(2+)</name>
        <dbReference type="ChEBI" id="CHEBI:18420"/>
        <label>3</label>
    </ligand>
</feature>
<dbReference type="FunCoup" id="Q5CR09">
    <property type="interactions" value="286"/>
</dbReference>
<accession>Q5CR09</accession>
<dbReference type="RefSeq" id="XP_625843.1">
    <property type="nucleotide sequence ID" value="XM_625843.1"/>
</dbReference>
<dbReference type="STRING" id="353152.Q5CR09"/>
<dbReference type="PDB" id="2Q58">
    <property type="method" value="X-ray"/>
    <property type="resolution" value="2.37 A"/>
    <property type="chains" value="A/B=38-384"/>
</dbReference>
<keyword evidence="2 5" id="KW-0808">Transferase</keyword>
<evidence type="ECO:0000256" key="3">
    <source>
        <dbReference type="ARBA" id="ARBA00022723"/>
    </source>
</evidence>
<dbReference type="SMR" id="Q5CR09"/>
<evidence type="ECO:0007829" key="9">
    <source>
        <dbReference type="PDB" id="2Q58"/>
    </source>
</evidence>
<gene>
    <name evidence="6" type="ORF">cgd4_2550</name>
</gene>
<keyword evidence="8 9" id="KW-0002">3D-structure</keyword>
<dbReference type="OMA" id="CSWVVNQ"/>
<dbReference type="PDBsum" id="2O1O"/>
<feature type="binding site" evidence="9">
    <location>
        <position position="270"/>
    </location>
    <ligand>
        <name>Mg(2+)</name>
        <dbReference type="ChEBI" id="CHEBI:18420"/>
        <label>2</label>
    </ligand>
</feature>
<dbReference type="PANTHER" id="PTHR11525:SF0">
    <property type="entry name" value="FARNESYL PYROPHOSPHATE SYNTHASE"/>
    <property type="match status" value="1"/>
</dbReference>
<dbReference type="GO" id="GO:0004337">
    <property type="term" value="F:(2E,6E)-farnesyl diphosphate synthase activity"/>
    <property type="evidence" value="ECO:0007669"/>
    <property type="project" value="TreeGrafter"/>
</dbReference>
<dbReference type="GO" id="GO:0004161">
    <property type="term" value="F:dimethylallyltranstransferase activity"/>
    <property type="evidence" value="ECO:0007669"/>
    <property type="project" value="TreeGrafter"/>
</dbReference>
<dbReference type="PROSITE" id="PS00723">
    <property type="entry name" value="POLYPRENYL_SYNTHASE_1"/>
    <property type="match status" value="1"/>
</dbReference>
<dbReference type="Pfam" id="PF00348">
    <property type="entry name" value="polyprenyl_synt"/>
    <property type="match status" value="1"/>
</dbReference>
<dbReference type="GO" id="GO:0046872">
    <property type="term" value="F:metal ion binding"/>
    <property type="evidence" value="ECO:0007669"/>
    <property type="project" value="UniProtKB-KW"/>
</dbReference>
<proteinExistence type="evidence at protein level"/>
<feature type="binding site" evidence="8 9">
    <location>
        <position position="203"/>
    </location>
    <ligand>
        <name>Mg(2+)</name>
        <dbReference type="ChEBI" id="CHEBI:18420"/>
        <label>1</label>
    </ligand>
</feature>
<dbReference type="InterPro" id="IPR039702">
    <property type="entry name" value="FPS1-like"/>
</dbReference>
<evidence type="ECO:0000256" key="4">
    <source>
        <dbReference type="ARBA" id="ARBA00022842"/>
    </source>
</evidence>
<dbReference type="InterPro" id="IPR008949">
    <property type="entry name" value="Isoprenoid_synthase_dom_sf"/>
</dbReference>
<dbReference type="SUPFAM" id="SSF48576">
    <property type="entry name" value="Terpenoid synthases"/>
    <property type="match status" value="1"/>
</dbReference>
<evidence type="ECO:0000256" key="1">
    <source>
        <dbReference type="ARBA" id="ARBA00001946"/>
    </source>
</evidence>
<feature type="binding site" evidence="9">
    <location>
        <position position="271"/>
    </location>
    <ligand>
        <name>Mg(2+)</name>
        <dbReference type="ChEBI" id="CHEBI:18420"/>
        <label>2</label>
    </ligand>
</feature>
<feature type="binding site" evidence="8">
    <location>
        <position position="270"/>
    </location>
    <ligand>
        <name>Mg(2+)</name>
        <dbReference type="ChEBI" id="CHEBI:18420"/>
        <label>3</label>
    </ligand>
</feature>
<reference evidence="6 7" key="1">
    <citation type="journal article" date="2004" name="Science">
        <title>Complete genome sequence of the apicomplexan, Cryptosporidium parvum.</title>
        <authorList>
            <person name="Abrahamsen M.S."/>
            <person name="Templeton T.J."/>
            <person name="Enomoto S."/>
            <person name="Abrahante J.E."/>
            <person name="Zhu G."/>
            <person name="Lancto C.A."/>
            <person name="Deng M."/>
            <person name="Liu C."/>
            <person name="Widmer G."/>
            <person name="Tzipori S."/>
            <person name="Buck G.A."/>
            <person name="Xu P."/>
            <person name="Bankier A.T."/>
            <person name="Dear P.H."/>
            <person name="Konfortov B.A."/>
            <person name="Spriggs H.F."/>
            <person name="Iyer L."/>
            <person name="Anantharaman V."/>
            <person name="Aravind L."/>
            <person name="Kapur V."/>
        </authorList>
    </citation>
    <scope>NUCLEOTIDE SEQUENCE [LARGE SCALE GENOMIC DNA]</scope>
    <source>
        <strain evidence="7">Iowa II</strain>
    </source>
</reference>
<dbReference type="OrthoDB" id="10257492at2759"/>
<evidence type="ECO:0000313" key="7">
    <source>
        <dbReference type="Proteomes" id="UP000006726"/>
    </source>
</evidence>
<dbReference type="InParanoid" id="Q5CR09"/>
<keyword evidence="3 8" id="KW-0479">Metal-binding</keyword>
<feature type="non-terminal residue" evidence="6">
    <location>
        <position position="1"/>
    </location>
</feature>
<dbReference type="AlphaFoldDB" id="Q5CR09"/>
<dbReference type="SFLD" id="SFLDG01017">
    <property type="entry name" value="Polyprenyl_Transferase_Like"/>
    <property type="match status" value="1"/>
</dbReference>
<name>Q5CR09_CRYPI</name>
<dbReference type="PDB" id="2O1O">
    <property type="method" value="X-ray"/>
    <property type="resolution" value="2.42 A"/>
    <property type="chains" value="A/B=38-384"/>
</dbReference>
<protein>
    <submittedName>
        <fullName evidence="6">Putative farnesyl pyrophosphate synthase</fullName>
    </submittedName>
</protein>
<reference evidence="8 9" key="2">
    <citation type="journal article" date="2008" name="Chem. Biol.">
        <title>Targeting a uniquely nonspecific prenyl synthase with bisphosphonates to combat cryptosporidiosis.</title>
        <authorList>
            <person name="Artz J.D."/>
            <person name="Dunford J.E."/>
            <person name="Arrowood M.J."/>
            <person name="Dong A."/>
            <person name="Chruszcz M."/>
            <person name="Kavanagh K.L."/>
            <person name="Minor W."/>
            <person name="Russell R.G."/>
            <person name="Ebetino F.H."/>
            <person name="Oppermann U."/>
            <person name="Hui R."/>
        </authorList>
    </citation>
    <scope>X-RAY CRYSTALLOGRAPHY (2.37 ANGSTROMS) OF 38-384 IN COMPLEX WITH MG(2+)</scope>
</reference>
<evidence type="ECO:0000313" key="6">
    <source>
        <dbReference type="EMBL" id="EAK87934.1"/>
    </source>
</evidence>
<sequence length="384" mass="44964">ILFHLLKITFIDSIFFALHDNYLTPQFIFNKMNDLQIEYDYTDFINYYDKFKVIVYNVLKKLPLNDEIRKPVIEYYLNCIDYNVKKGKHIRGKILVLISSLSSAYSNIKRDSIYLLGWVVEAIQALILIADDIMDSGKFRRGAPCWYIVHGQSNAINDIFFLKMLSLSLIFELSSVFGNDIVMKIQKIYNESIFFTVLGQHLDLSYFDLSKADKISERYFSMVEMKTSRYTFYMPVFFGLTLSEIQVSSAQLNLIEAILYKLGEFYQVHNDVSDYLFNDSNADDICRFKLTWPLQKSFEIADEEMKLKISENYGKNSSLVKDCYNLLKINEHYLEYQRNALDYLIKLVKDITDDSLQKVFIHLIHQISELITNSRSNADSNNSL</sequence>
<dbReference type="Proteomes" id="UP000006726">
    <property type="component" value="Chromosome 4"/>
</dbReference>
<organism evidence="6 7">
    <name type="scientific">Cryptosporidium parvum (strain Iowa II)</name>
    <dbReference type="NCBI Taxonomy" id="353152"/>
    <lineage>
        <taxon>Eukaryota</taxon>
        <taxon>Sar</taxon>
        <taxon>Alveolata</taxon>
        <taxon>Apicomplexa</taxon>
        <taxon>Conoidasida</taxon>
        <taxon>Coccidia</taxon>
        <taxon>Eucoccidiorida</taxon>
        <taxon>Eimeriorina</taxon>
        <taxon>Cryptosporidiidae</taxon>
        <taxon>Cryptosporidium</taxon>
    </lineage>
</organism>